<organism evidence="1 2">
    <name type="scientific">Nocardia terrae</name>
    <dbReference type="NCBI Taxonomy" id="2675851"/>
    <lineage>
        <taxon>Bacteria</taxon>
        <taxon>Bacillati</taxon>
        <taxon>Actinomycetota</taxon>
        <taxon>Actinomycetes</taxon>
        <taxon>Mycobacteriales</taxon>
        <taxon>Nocardiaceae</taxon>
        <taxon>Nocardia</taxon>
    </lineage>
</organism>
<gene>
    <name evidence="1" type="ORF">GPX89_13315</name>
</gene>
<reference evidence="1 2" key="1">
    <citation type="submission" date="2019-12" db="EMBL/GenBank/DDBJ databases">
        <title>Nocardia sp. nov. ET3-3 isolated from soil.</title>
        <authorList>
            <person name="Kanchanasin P."/>
            <person name="Tanasupawat S."/>
            <person name="Yuki M."/>
            <person name="Kudo T."/>
        </authorList>
    </citation>
    <scope>NUCLEOTIDE SEQUENCE [LARGE SCALE GENOMIC DNA]</scope>
    <source>
        <strain evidence="1 2">ET3-3</strain>
    </source>
</reference>
<dbReference type="EMBL" id="WRPP01000002">
    <property type="protein sequence ID" value="MVU78219.1"/>
    <property type="molecule type" value="Genomic_DNA"/>
</dbReference>
<keyword evidence="2" id="KW-1185">Reference proteome</keyword>
<name>A0A7K1UVM8_9NOCA</name>
<dbReference type="AlphaFoldDB" id="A0A7K1UVM8"/>
<comment type="caution">
    <text evidence="1">The sequence shown here is derived from an EMBL/GenBank/DDBJ whole genome shotgun (WGS) entry which is preliminary data.</text>
</comment>
<dbReference type="Proteomes" id="UP000466794">
    <property type="component" value="Unassembled WGS sequence"/>
</dbReference>
<dbReference type="InterPro" id="IPR021239">
    <property type="entry name" value="DUF2625"/>
</dbReference>
<proteinExistence type="predicted"/>
<evidence type="ECO:0000313" key="2">
    <source>
        <dbReference type="Proteomes" id="UP000466794"/>
    </source>
</evidence>
<sequence length="244" mass="25731">MRARSGEPARCATIVTVTVRNIDELIDTDDPAWPELAGKISDSAIPVEVLPATPARARDALYRLQVTARSVLGGLVLNTGGLVVDHGWLRILGGGHGDLPDVATMNRMADPEPGRESPGALVVAVDVLGGMFAINGGALPGNPGGICYFGPDTLAWQPLGGGHSSFVDWVLRGGLEDFYADLRWDGWAAETENLPPDQGLAIYPPLWSAEGRGDIAATSRRGCPLPELTAQHLDTAGQMAEPPR</sequence>
<accession>A0A7K1UVM8</accession>
<evidence type="ECO:0000313" key="1">
    <source>
        <dbReference type="EMBL" id="MVU78219.1"/>
    </source>
</evidence>
<protein>
    <submittedName>
        <fullName evidence="1">DUF2625 family protein</fullName>
    </submittedName>
</protein>
<dbReference type="Pfam" id="PF10946">
    <property type="entry name" value="DUF2625"/>
    <property type="match status" value="1"/>
</dbReference>